<organism evidence="8 9">
    <name type="scientific">Rickettsiella grylli</name>
    <dbReference type="NCBI Taxonomy" id="59196"/>
    <lineage>
        <taxon>Bacteria</taxon>
        <taxon>Pseudomonadati</taxon>
        <taxon>Pseudomonadota</taxon>
        <taxon>Gammaproteobacteria</taxon>
        <taxon>Legionellales</taxon>
        <taxon>Coxiellaceae</taxon>
        <taxon>Rickettsiella</taxon>
    </lineage>
</organism>
<evidence type="ECO:0000256" key="4">
    <source>
        <dbReference type="ARBA" id="ARBA00022989"/>
    </source>
</evidence>
<evidence type="ECO:0000313" key="9">
    <source>
        <dbReference type="Proteomes" id="UP000054075"/>
    </source>
</evidence>
<keyword evidence="4 6" id="KW-1133">Transmembrane helix</keyword>
<dbReference type="InterPro" id="IPR052159">
    <property type="entry name" value="Competence_DNA_uptake"/>
</dbReference>
<evidence type="ECO:0000256" key="2">
    <source>
        <dbReference type="ARBA" id="ARBA00022475"/>
    </source>
</evidence>
<dbReference type="InterPro" id="IPR001279">
    <property type="entry name" value="Metallo-B-lactamas"/>
</dbReference>
<accession>A8PP16</accession>
<dbReference type="eggNOG" id="COG0658">
    <property type="taxonomic scope" value="Bacteria"/>
</dbReference>
<dbReference type="InterPro" id="IPR035681">
    <property type="entry name" value="ComA-like_MBL"/>
</dbReference>
<reference evidence="8" key="1">
    <citation type="submission" date="2006-04" db="EMBL/GenBank/DDBJ databases">
        <authorList>
            <person name="Seshadri R."/>
            <person name="Federici B.A."/>
        </authorList>
    </citation>
    <scope>NUCLEOTIDE SEQUENCE [LARGE SCALE GENOMIC DNA]</scope>
</reference>
<dbReference type="Pfam" id="PF03772">
    <property type="entry name" value="Competence"/>
    <property type="match status" value="1"/>
</dbReference>
<keyword evidence="3 6" id="KW-0812">Transmembrane</keyword>
<dbReference type="eggNOG" id="COG2333">
    <property type="taxonomic scope" value="Bacteria"/>
</dbReference>
<dbReference type="SMART" id="SM00849">
    <property type="entry name" value="Lactamase_B"/>
    <property type="match status" value="1"/>
</dbReference>
<feature type="transmembrane region" description="Helical" evidence="6">
    <location>
        <begin position="28"/>
        <end position="47"/>
    </location>
</feature>
<dbReference type="InterPro" id="IPR036866">
    <property type="entry name" value="RibonucZ/Hydroxyglut_hydro"/>
</dbReference>
<comment type="subcellular location">
    <subcellularLocation>
        <location evidence="1">Cell membrane</location>
        <topology evidence="1">Multi-pass membrane protein</topology>
    </subcellularLocation>
</comment>
<proteinExistence type="predicted"/>
<dbReference type="Pfam" id="PF00753">
    <property type="entry name" value="Lactamase_B"/>
    <property type="match status" value="1"/>
</dbReference>
<feature type="transmembrane region" description="Helical" evidence="6">
    <location>
        <begin position="352"/>
        <end position="370"/>
    </location>
</feature>
<evidence type="ECO:0000256" key="5">
    <source>
        <dbReference type="ARBA" id="ARBA00023136"/>
    </source>
</evidence>
<gene>
    <name evidence="8" type="ORF">RICGR_1177</name>
</gene>
<keyword evidence="2" id="KW-1003">Cell membrane</keyword>
<dbReference type="NCBIfam" id="TIGR00361">
    <property type="entry name" value="ComEC_Rec2"/>
    <property type="match status" value="1"/>
</dbReference>
<dbReference type="Gene3D" id="3.60.15.10">
    <property type="entry name" value="Ribonuclease Z/Hydroxyacylglutathione hydrolase-like"/>
    <property type="match status" value="1"/>
</dbReference>
<dbReference type="STRING" id="59196.RICGR_1177"/>
<keyword evidence="5 6" id="KW-0472">Membrane</keyword>
<protein>
    <submittedName>
        <fullName evidence="8">DNA internalization-related competence protein ComEC/Rec2</fullName>
    </submittedName>
</protein>
<feature type="transmembrane region" description="Helical" evidence="6">
    <location>
        <begin position="250"/>
        <end position="268"/>
    </location>
</feature>
<feature type="transmembrane region" description="Helical" evidence="6">
    <location>
        <begin position="408"/>
        <end position="429"/>
    </location>
</feature>
<feature type="transmembrane region" description="Helical" evidence="6">
    <location>
        <begin position="472"/>
        <end position="492"/>
    </location>
</feature>
<dbReference type="InterPro" id="IPR004477">
    <property type="entry name" value="ComEC_N"/>
</dbReference>
<evidence type="ECO:0000313" key="8">
    <source>
        <dbReference type="EMBL" id="EDP46454.1"/>
    </source>
</evidence>
<reference evidence="8" key="2">
    <citation type="submission" date="2007-10" db="EMBL/GenBank/DDBJ databases">
        <authorList>
            <person name="Myers G.S."/>
        </authorList>
    </citation>
    <scope>NUCLEOTIDE SEQUENCE [LARGE SCALE GENOMIC DNA]</scope>
</reference>
<comment type="caution">
    <text evidence="8">The sequence shown here is derived from an EMBL/GenBank/DDBJ whole genome shotgun (WGS) entry which is preliminary data.</text>
</comment>
<dbReference type="PANTHER" id="PTHR30619">
    <property type="entry name" value="DNA INTERNALIZATION/COMPETENCE PROTEIN COMEC/REC2"/>
    <property type="match status" value="1"/>
</dbReference>
<dbReference type="InterPro" id="IPR025405">
    <property type="entry name" value="DUF4131"/>
</dbReference>
<feature type="domain" description="Metallo-beta-lactamase" evidence="7">
    <location>
        <begin position="532"/>
        <end position="725"/>
    </location>
</feature>
<evidence type="ECO:0000256" key="6">
    <source>
        <dbReference type="SAM" id="Phobius"/>
    </source>
</evidence>
<dbReference type="InterPro" id="IPR004797">
    <property type="entry name" value="Competence_ComEC/Rec2"/>
</dbReference>
<dbReference type="PANTHER" id="PTHR30619:SF1">
    <property type="entry name" value="RECOMBINATION PROTEIN 2"/>
    <property type="match status" value="1"/>
</dbReference>
<dbReference type="RefSeq" id="WP_006035432.1">
    <property type="nucleotide sequence ID" value="NZ_AAQJ02000001.1"/>
</dbReference>
<dbReference type="CDD" id="cd07731">
    <property type="entry name" value="ComA-like_MBL-fold"/>
    <property type="match status" value="1"/>
</dbReference>
<dbReference type="GO" id="GO:0005886">
    <property type="term" value="C:plasma membrane"/>
    <property type="evidence" value="ECO:0007669"/>
    <property type="project" value="UniProtKB-SubCell"/>
</dbReference>
<sequence length="782" mass="89488">MARFSLGFLIGVVGITQFSYLPSLKLTYILILMSVVLFLFPFFKHYFLSNWSLFFVACCLGFSWSLIIAHHSLSQQLPKKVEGKTLRATGRILTIPENYSGIMHFDFLIQRLETSVSIHYPIIARIKVYFYKNSKRLINLKKGDIWQFTVRLHRPRSFWSPGCFDYQAELFQQKIGATGYVVEKFPVRLIHSENKHYFIDNLHEKITTNVRKILKNYPLLGLINALTTGVRFSITEDQWQVMRGTGTNHLFAISGLHLAFITGIIYGLVRFICCRIPSVVLYIPAPKIASALTLLCAIFYSAIAGFALPTQRALFMLSVFLSAKIVGRHFTNGYSFFFTLLAILMIEPFVVLSASFWLSFFAVFLIFYSISNRLKSFNKWESWCRIQITLSLGLIPLSLLFFHQISWVSFFANLIAIPLIGFIILPLSLFGSLLSLISFRLGSISLILSEHLLEFLWKILRFCSEIPFTQYHSYLSMRWIFIASLIAVLLLLGPKGIPGRWLGFIWALPLFFFEAKGPQQGDVWIHLLDVGQGLASIVRTQHHVLIYDTGPRLTPSFDTGKLVVLPFLQTIGVKKVDLMIISHGDNDHSGGANIILHQIKVDKILSSIPEKLFLKIVGPEKTMDLCKENMHWEWDGINFDILYPPPNDVYEGNNSSCVLKISNHLHSILLVGDIEKKAEDYLVRTKQNKVFSTILVVPHHGSKTSSSITFLNQVQPAYALFSTGFHNRFHFPHQIVLNRYQRLGAKIYNTAAEGAITLKLNALNKKIEVETYYEKNHRFWWD</sequence>
<evidence type="ECO:0000256" key="3">
    <source>
        <dbReference type="ARBA" id="ARBA00022692"/>
    </source>
</evidence>
<dbReference type="OrthoDB" id="9761531at2"/>
<feature type="transmembrane region" description="Helical" evidence="6">
    <location>
        <begin position="382"/>
        <end position="402"/>
    </location>
</feature>
<feature type="transmembrane region" description="Helical" evidence="6">
    <location>
        <begin position="53"/>
        <end position="73"/>
    </location>
</feature>
<dbReference type="GO" id="GO:0030420">
    <property type="term" value="P:establishment of competence for transformation"/>
    <property type="evidence" value="ECO:0007669"/>
    <property type="project" value="InterPro"/>
</dbReference>
<dbReference type="SUPFAM" id="SSF56281">
    <property type="entry name" value="Metallo-hydrolase/oxidoreductase"/>
    <property type="match status" value="1"/>
</dbReference>
<dbReference type="Proteomes" id="UP000054075">
    <property type="component" value="Unassembled WGS sequence"/>
</dbReference>
<keyword evidence="9" id="KW-1185">Reference proteome</keyword>
<dbReference type="EMBL" id="AAQJ02000001">
    <property type="protein sequence ID" value="EDP46454.1"/>
    <property type="molecule type" value="Genomic_DNA"/>
</dbReference>
<dbReference type="NCBIfam" id="TIGR00360">
    <property type="entry name" value="ComEC_N-term"/>
    <property type="match status" value="1"/>
</dbReference>
<evidence type="ECO:0000256" key="1">
    <source>
        <dbReference type="ARBA" id="ARBA00004651"/>
    </source>
</evidence>
<dbReference type="Pfam" id="PF13567">
    <property type="entry name" value="DUF4131"/>
    <property type="match status" value="1"/>
</dbReference>
<feature type="transmembrane region" description="Helical" evidence="6">
    <location>
        <begin position="288"/>
        <end position="308"/>
    </location>
</feature>
<dbReference type="AlphaFoldDB" id="A8PP16"/>
<evidence type="ECO:0000259" key="7">
    <source>
        <dbReference type="SMART" id="SM00849"/>
    </source>
</evidence>
<name>A8PP16_9COXI</name>